<dbReference type="EMBL" id="VIWX01000002">
    <property type="protein sequence ID" value="TWF95439.1"/>
    <property type="molecule type" value="Genomic_DNA"/>
</dbReference>
<dbReference type="RefSeq" id="WP_145738412.1">
    <property type="nucleotide sequence ID" value="NZ_VIWX01000002.1"/>
</dbReference>
<sequence>MSVRILERNWGSGLHSEFLTPVRPGEDARRVVDRSGDVARRSAQNLEIFFGREAPRSAVALFDRS</sequence>
<protein>
    <submittedName>
        <fullName evidence="1">Uncharacterized protein</fullName>
    </submittedName>
</protein>
<name>A0A561U7V0_9PSEU</name>
<dbReference type="AlphaFoldDB" id="A0A561U7V0"/>
<accession>A0A561U7V0</accession>
<keyword evidence="2" id="KW-1185">Reference proteome</keyword>
<dbReference type="Proteomes" id="UP000316184">
    <property type="component" value="Unassembled WGS sequence"/>
</dbReference>
<organism evidence="1 2">
    <name type="scientific">Saccharopolyspora dendranthemae</name>
    <dbReference type="NCBI Taxonomy" id="1181886"/>
    <lineage>
        <taxon>Bacteria</taxon>
        <taxon>Bacillati</taxon>
        <taxon>Actinomycetota</taxon>
        <taxon>Actinomycetes</taxon>
        <taxon>Pseudonocardiales</taxon>
        <taxon>Pseudonocardiaceae</taxon>
        <taxon>Saccharopolyspora</taxon>
    </lineage>
</organism>
<dbReference type="OrthoDB" id="3217377at2"/>
<evidence type="ECO:0000313" key="1">
    <source>
        <dbReference type="EMBL" id="TWF95439.1"/>
    </source>
</evidence>
<comment type="caution">
    <text evidence="1">The sequence shown here is derived from an EMBL/GenBank/DDBJ whole genome shotgun (WGS) entry which is preliminary data.</text>
</comment>
<proteinExistence type="predicted"/>
<gene>
    <name evidence="1" type="ORF">FHU35_12434</name>
</gene>
<reference evidence="1 2" key="1">
    <citation type="submission" date="2019-06" db="EMBL/GenBank/DDBJ databases">
        <title>Sequencing the genomes of 1000 actinobacteria strains.</title>
        <authorList>
            <person name="Klenk H.-P."/>
        </authorList>
    </citation>
    <scope>NUCLEOTIDE SEQUENCE [LARGE SCALE GENOMIC DNA]</scope>
    <source>
        <strain evidence="1 2">DSM 46699</strain>
    </source>
</reference>
<evidence type="ECO:0000313" key="2">
    <source>
        <dbReference type="Proteomes" id="UP000316184"/>
    </source>
</evidence>